<feature type="region of interest" description="Disordered" evidence="1">
    <location>
        <begin position="202"/>
        <end position="232"/>
    </location>
</feature>
<comment type="caution">
    <text evidence="2">The sequence shown here is derived from an EMBL/GenBank/DDBJ whole genome shotgun (WGS) entry which is preliminary data.</text>
</comment>
<organism evidence="2 3">
    <name type="scientific">Zymoseptoria brevis</name>
    <dbReference type="NCBI Taxonomy" id="1047168"/>
    <lineage>
        <taxon>Eukaryota</taxon>
        <taxon>Fungi</taxon>
        <taxon>Dikarya</taxon>
        <taxon>Ascomycota</taxon>
        <taxon>Pezizomycotina</taxon>
        <taxon>Dothideomycetes</taxon>
        <taxon>Dothideomycetidae</taxon>
        <taxon>Mycosphaerellales</taxon>
        <taxon>Mycosphaerellaceae</taxon>
        <taxon>Zymoseptoria</taxon>
    </lineage>
</organism>
<feature type="compositionally biased region" description="Low complexity" evidence="1">
    <location>
        <begin position="13"/>
        <end position="36"/>
    </location>
</feature>
<gene>
    <name evidence="2" type="ORF">TI39_contig4182g00004</name>
</gene>
<evidence type="ECO:0000313" key="2">
    <source>
        <dbReference type="EMBL" id="KJX94524.1"/>
    </source>
</evidence>
<evidence type="ECO:0000256" key="1">
    <source>
        <dbReference type="SAM" id="MobiDB-lite"/>
    </source>
</evidence>
<feature type="compositionally biased region" description="Basic and acidic residues" evidence="1">
    <location>
        <begin position="202"/>
        <end position="212"/>
    </location>
</feature>
<accession>A0A0F4GB13</accession>
<name>A0A0F4GB13_9PEZI</name>
<proteinExistence type="predicted"/>
<dbReference type="EMBL" id="LAFY01004141">
    <property type="protein sequence ID" value="KJX94524.1"/>
    <property type="molecule type" value="Genomic_DNA"/>
</dbReference>
<sequence length="905" mass="102350">MQPFRAIKRGGDTLTTTSPPQSSFSSTSEHSTLSQPRKPPPKTTATRIPSGTRQNGNAGAARYPTAKLKCAYLRWIKARRSRVHHGACSGDTATKKRRSDLIGHDDSDDEDNSRDTTPQAKTVDPSALSNPDRQRQERRFDITTPPQSAGDHPLAVMAPPYVLTPQLLEIARAECKISQTPVSTLSTTLVTGLRKQVAAWQAKDKGKNRVQVEARAGSTARRDTRSDKSKKPWKYTARLGESKQKKILEADAIPGNNPDNLRHRYQPERNETAVFAYNGFSNQKEGRQSCLSPHYVDCQEVHRWLGSPGADDIFKAACIIGLKRRLEWEADPRPPTPQEYLKKYPVELFKEKFKHQGAPTLEQLDLGGRWRPVDKQNCLNRNEVFAYLMWYLPYATERFGQLSVDEQRLQYEQLPARHPQREFPPYEDLQLESKLPEAKWKHENDEAKMCESFNRVASIDAPITNVWIPKWMSEQPKAVALQPTVRPKFSVTDPRTTIVQYSGIKEYGPQPSKWNVKREDLGTFTEDFGEWEIAKIPDADLPPALDLRDDNWAARWRDRMRVHLKLRNREAMLRGMSIVDANDPNAEPMRIYDRFKGAVTDWPAAQAFVGVHGRTTVLKIQVMFPKEGDVHGFENDYETTAVLNTSAANVVEAHEDGHVGLTGDTDDEVPTTVPQPADQEDIAWREKWKAAFEQLRTDADKILNNNACNVRRHQEPNDLTLWSGDKDEDVQINREMLCKYYGVEKFEDIQKLGSVEAFQAAEAIVTGWSKEFTQGVDMVKRPQLTDDVSQPALNALLKEYKDKIPQKNAARELGAKIAAPAVDCNEDINPIHAIKKKLQAEARTTAGGTGRQSGCWLEDAIKILQAEVKEPHIHGPNIKTYELHVFNEDVRPTAHFLPHQLTGAL</sequence>
<feature type="region of interest" description="Disordered" evidence="1">
    <location>
        <begin position="83"/>
        <end position="138"/>
    </location>
</feature>
<feature type="compositionally biased region" description="Basic and acidic residues" evidence="1">
    <location>
        <begin position="220"/>
        <end position="230"/>
    </location>
</feature>
<feature type="region of interest" description="Disordered" evidence="1">
    <location>
        <begin position="1"/>
        <end position="60"/>
    </location>
</feature>
<reference evidence="2 3" key="1">
    <citation type="submission" date="2015-03" db="EMBL/GenBank/DDBJ databases">
        <title>RNA-seq based gene annotation and comparative genomics of four Zymoseptoria species reveal species-specific pathogenicity related genes and transposable element activity.</title>
        <authorList>
            <person name="Grandaubert J."/>
            <person name="Bhattacharyya A."/>
            <person name="Stukenbrock E.H."/>
        </authorList>
    </citation>
    <scope>NUCLEOTIDE SEQUENCE [LARGE SCALE GENOMIC DNA]</scope>
    <source>
        <strain evidence="2 3">Zb18110</strain>
    </source>
</reference>
<dbReference type="Proteomes" id="UP000033647">
    <property type="component" value="Unassembled WGS sequence"/>
</dbReference>
<dbReference type="AlphaFoldDB" id="A0A0F4GB13"/>
<evidence type="ECO:0000313" key="3">
    <source>
        <dbReference type="Proteomes" id="UP000033647"/>
    </source>
</evidence>
<protein>
    <submittedName>
        <fullName evidence="2">Uncharacterized protein</fullName>
    </submittedName>
</protein>
<keyword evidence="3" id="KW-1185">Reference proteome</keyword>